<accession>A0A5B9DYU9</accession>
<dbReference type="PROSITE" id="PS51257">
    <property type="entry name" value="PROKAR_LIPOPROTEIN"/>
    <property type="match status" value="1"/>
</dbReference>
<evidence type="ECO:0000313" key="3">
    <source>
        <dbReference type="Proteomes" id="UP000321807"/>
    </source>
</evidence>
<keyword evidence="1" id="KW-0732">Signal</keyword>
<evidence type="ECO:0000256" key="1">
    <source>
        <dbReference type="SAM" id="SignalP"/>
    </source>
</evidence>
<name>A0A5B9DYU9_9GAMM</name>
<dbReference type="RefSeq" id="WP_147627282.1">
    <property type="nucleotide sequence ID" value="NZ_CP042807.1"/>
</dbReference>
<gene>
    <name evidence="2" type="ORF">CS053_09730</name>
</gene>
<sequence>MIKRFGLIAVALGCAVVAGCSQTPQGNTATLTQRPPQAGQGTNPLVTAGHLVAIEAAGLSGNQRAVRGHVEAMHRNLMRDMRLPDASRPINHEAARAAVRPLQGVRSSAWIDHSNLLVMVGGGHYRNMDTIDRVCDALAPLGDTLAVVVNVQDVMATTSEGADVLSRNCQLGAGERALLQSKRRMNVLDPEVRRVFRGQQGRIK</sequence>
<dbReference type="AlphaFoldDB" id="A0A5B9DYU9"/>
<dbReference type="Proteomes" id="UP000321807">
    <property type="component" value="Chromosome"/>
</dbReference>
<reference evidence="2 3" key="1">
    <citation type="submission" date="2019-08" db="EMBL/GenBank/DDBJ databases">
        <title>Complete genome sequence of Rhodanobacter glycinis strain T01E-68 isolated from tomato root.</title>
        <authorList>
            <person name="Weon H.-Y."/>
            <person name="Lee S.A."/>
        </authorList>
    </citation>
    <scope>NUCLEOTIDE SEQUENCE [LARGE SCALE GENOMIC DNA]</scope>
    <source>
        <strain evidence="2 3">T01E-68</strain>
    </source>
</reference>
<protein>
    <recommendedName>
        <fullName evidence="4">Lipoprotein</fullName>
    </recommendedName>
</protein>
<organism evidence="2 3">
    <name type="scientific">Rhodanobacter glycinis</name>
    <dbReference type="NCBI Taxonomy" id="582702"/>
    <lineage>
        <taxon>Bacteria</taxon>
        <taxon>Pseudomonadati</taxon>
        <taxon>Pseudomonadota</taxon>
        <taxon>Gammaproteobacteria</taxon>
        <taxon>Lysobacterales</taxon>
        <taxon>Rhodanobacteraceae</taxon>
        <taxon>Rhodanobacter</taxon>
    </lineage>
</organism>
<feature type="signal peptide" evidence="1">
    <location>
        <begin position="1"/>
        <end position="18"/>
    </location>
</feature>
<dbReference type="KEGG" id="rgl:CS053_09730"/>
<evidence type="ECO:0000313" key="2">
    <source>
        <dbReference type="EMBL" id="QEE24748.1"/>
    </source>
</evidence>
<dbReference type="EMBL" id="CP042807">
    <property type="protein sequence ID" value="QEE24748.1"/>
    <property type="molecule type" value="Genomic_DNA"/>
</dbReference>
<evidence type="ECO:0008006" key="4">
    <source>
        <dbReference type="Google" id="ProtNLM"/>
    </source>
</evidence>
<proteinExistence type="predicted"/>
<feature type="chain" id="PRO_5023047224" description="Lipoprotein" evidence="1">
    <location>
        <begin position="19"/>
        <end position="204"/>
    </location>
</feature>